<dbReference type="PROSITE" id="PS00973">
    <property type="entry name" value="USP_2"/>
    <property type="match status" value="1"/>
</dbReference>
<accession>A0A812BKA6</accession>
<evidence type="ECO:0000259" key="8">
    <source>
        <dbReference type="PROSITE" id="PS50235"/>
    </source>
</evidence>
<dbReference type="InterPro" id="IPR038765">
    <property type="entry name" value="Papain-like_cys_pep_sf"/>
</dbReference>
<evidence type="ECO:0000256" key="7">
    <source>
        <dbReference type="SAM" id="MobiDB-lite"/>
    </source>
</evidence>
<sequence>MTVEQSSLQQQQQQLSQRSKEDAALSQIKEVTGIEDVKVITEAISACCNQDGKYNIEDVVTMLVQDTSEYNVPANPTHNVSKDSCDPVPPLNKDKQKVIDLTNEKQHQQQAAADSYESEDIRKAIAASLQDSTGMLGGQVTREEQDISRVLEASLAETKPGTKRKRNDLWFVDPLNPYLRKREDWCPVGLKNVGNTCWFSALIQSLFHVNRFRHLLLNFQPRPGYDLGASNATETRSLRFTEELRNLFALMIGSYRKYVDPSKAVEILKEGFRSHTGVSDSQQDISEFQGKLLEWLEDAFKHSPSTVPESSGAACSKESKEPKNPMIELFYGDYSEIGNNKEDENVFLQFNLNVNGVRDVHESLEQETTGGSQASPDESTPAKEIWFNKLPPIMTFMLTRYDYNKQLQRSEKLHNKLEFPQVLFMDRYMHINKTETKKRREDSKKLREQLQTLQAKLDTFINYGSGRKRVPLQDVLQYALEFAESKRDCDDIMDNSSSNDVEMESPKPSTSTPESMAPVSINSTIAKCSPVSPMSSIKVPNPSPRNVSESELQVLQDCLCRWRTEVENEVRDLQENIGILETRINRMYSDAGMQKYPYHLHAVLVHEGQTASGHYWAYIFDLKKQRWLKFNDITVTESTWEELEKESVGGYHNSTAYCLIYIDKERAVMNEVEGDDLSPISQLPLHLRQLVNEDNTKFTKELEDWDREQAKKNAASAAAAASAASDTEVTVISKHKNSQSVSTQTQQQQSPLQHLQPLLPRKMKLSETHAQLSFQQTINAVTAAVEADIYTTKGPEAALLKAFEKEMQRLENLAQLIPKVLPREDPRLDHILVYLSANKAPTSVIHRVLLEQFSNLSILDRDVRAKKIRQEAIKHEEDIQKKLGESGNKEYVAWHERYHRFRCAVHHFNKGVKLYHQNCYKPAMNSLRNAYILNTDLMKSPLYEASGLNEELLRLYRRKCLLNLNILTAKEFENENDVTETLKLMHNDILSSIADLSQSKNPADTKAVESMRNQWCTVLGQDFDSKFSFFLYLFVKLFPPFI</sequence>
<feature type="compositionally biased region" description="Low complexity" evidence="7">
    <location>
        <begin position="1"/>
        <end position="17"/>
    </location>
</feature>
<dbReference type="AlphaFoldDB" id="A0A812BKA6"/>
<feature type="region of interest" description="Disordered" evidence="7">
    <location>
        <begin position="726"/>
        <end position="752"/>
    </location>
</feature>
<comment type="catalytic activity">
    <reaction evidence="1">
        <text>Thiol-dependent hydrolysis of ester, thioester, amide, peptide and isopeptide bonds formed by the C-terminal Gly of ubiquitin (a 76-residue protein attached to proteins as an intracellular targeting signal).</text>
        <dbReference type="EC" id="3.4.19.12"/>
    </reaction>
</comment>
<comment type="caution">
    <text evidence="9">The sequence shown here is derived from an EMBL/GenBank/DDBJ whole genome shotgun (WGS) entry which is preliminary data.</text>
</comment>
<dbReference type="GO" id="GO:0004843">
    <property type="term" value="F:cysteine-type deubiquitinase activity"/>
    <property type="evidence" value="ECO:0007669"/>
    <property type="project" value="UniProtKB-EC"/>
</dbReference>
<dbReference type="OrthoDB" id="2420415at2759"/>
<organism evidence="9 10">
    <name type="scientific">Acanthosepion pharaonis</name>
    <name type="common">Pharaoh cuttlefish</name>
    <name type="synonym">Sepia pharaonis</name>
    <dbReference type="NCBI Taxonomy" id="158019"/>
    <lineage>
        <taxon>Eukaryota</taxon>
        <taxon>Metazoa</taxon>
        <taxon>Spiralia</taxon>
        <taxon>Lophotrochozoa</taxon>
        <taxon>Mollusca</taxon>
        <taxon>Cephalopoda</taxon>
        <taxon>Coleoidea</taxon>
        <taxon>Decapodiformes</taxon>
        <taxon>Sepiida</taxon>
        <taxon>Sepiina</taxon>
        <taxon>Sepiidae</taxon>
        <taxon>Acanthosepion</taxon>
    </lineage>
</organism>
<evidence type="ECO:0000256" key="6">
    <source>
        <dbReference type="ARBA" id="ARBA00022807"/>
    </source>
</evidence>
<dbReference type="EC" id="3.4.19.12" evidence="2"/>
<feature type="compositionally biased region" description="Low complexity" evidence="7">
    <location>
        <begin position="506"/>
        <end position="516"/>
    </location>
</feature>
<feature type="domain" description="USP" evidence="8">
    <location>
        <begin position="188"/>
        <end position="664"/>
    </location>
</feature>
<dbReference type="PROSITE" id="PS00972">
    <property type="entry name" value="USP_1"/>
    <property type="match status" value="1"/>
</dbReference>
<dbReference type="Proteomes" id="UP000597762">
    <property type="component" value="Unassembled WGS sequence"/>
</dbReference>
<dbReference type="GO" id="GO:0043161">
    <property type="term" value="P:proteasome-mediated ubiquitin-dependent protein catabolic process"/>
    <property type="evidence" value="ECO:0007669"/>
    <property type="project" value="InterPro"/>
</dbReference>
<keyword evidence="4" id="KW-0833">Ubl conjugation pathway</keyword>
<dbReference type="PANTHER" id="PTHR43982">
    <property type="entry name" value="UBIQUITIN CARBOXYL-TERMINAL HYDROLASE"/>
    <property type="match status" value="1"/>
</dbReference>
<evidence type="ECO:0000256" key="5">
    <source>
        <dbReference type="ARBA" id="ARBA00022801"/>
    </source>
</evidence>
<dbReference type="PROSITE" id="PS50235">
    <property type="entry name" value="USP_3"/>
    <property type="match status" value="1"/>
</dbReference>
<dbReference type="PANTHER" id="PTHR43982:SF6">
    <property type="entry name" value="UBIQUITIN CARBOXYL-TERMINAL HYDROLASE 2-RELATED"/>
    <property type="match status" value="1"/>
</dbReference>
<dbReference type="Gene3D" id="1.10.8.10">
    <property type="entry name" value="DNA helicase RuvA subunit, C-terminal domain"/>
    <property type="match status" value="1"/>
</dbReference>
<keyword evidence="3" id="KW-0645">Protease</keyword>
<dbReference type="InterPro" id="IPR018200">
    <property type="entry name" value="USP_CS"/>
</dbReference>
<keyword evidence="6" id="KW-0788">Thiol protease</keyword>
<evidence type="ECO:0000256" key="2">
    <source>
        <dbReference type="ARBA" id="ARBA00012759"/>
    </source>
</evidence>
<feature type="region of interest" description="Disordered" evidence="7">
    <location>
        <begin position="491"/>
        <end position="519"/>
    </location>
</feature>
<evidence type="ECO:0000313" key="9">
    <source>
        <dbReference type="EMBL" id="CAE1234105.1"/>
    </source>
</evidence>
<dbReference type="InterPro" id="IPR044635">
    <property type="entry name" value="UBP14-like"/>
</dbReference>
<dbReference type="InterPro" id="IPR001394">
    <property type="entry name" value="Peptidase_C19_UCH"/>
</dbReference>
<dbReference type="CDD" id="cd20485">
    <property type="entry name" value="USP25_USP28_C-like"/>
    <property type="match status" value="1"/>
</dbReference>
<dbReference type="EMBL" id="CAHIKZ030000699">
    <property type="protein sequence ID" value="CAE1234105.1"/>
    <property type="molecule type" value="Genomic_DNA"/>
</dbReference>
<reference evidence="9" key="1">
    <citation type="submission" date="2021-01" db="EMBL/GenBank/DDBJ databases">
        <authorList>
            <person name="Li R."/>
            <person name="Bekaert M."/>
        </authorList>
    </citation>
    <scope>NUCLEOTIDE SEQUENCE</scope>
    <source>
        <strain evidence="9">Farmed</strain>
    </source>
</reference>
<evidence type="ECO:0000313" key="10">
    <source>
        <dbReference type="Proteomes" id="UP000597762"/>
    </source>
</evidence>
<name>A0A812BKA6_ACAPH</name>
<dbReference type="SUPFAM" id="SSF54001">
    <property type="entry name" value="Cysteine proteinases"/>
    <property type="match status" value="1"/>
</dbReference>
<dbReference type="Pfam" id="PF00443">
    <property type="entry name" value="UCH"/>
    <property type="match status" value="1"/>
</dbReference>
<dbReference type="Gene3D" id="3.90.70.10">
    <property type="entry name" value="Cysteine proteinases"/>
    <property type="match status" value="1"/>
</dbReference>
<evidence type="ECO:0000256" key="4">
    <source>
        <dbReference type="ARBA" id="ARBA00022786"/>
    </source>
</evidence>
<dbReference type="GO" id="GO:0070628">
    <property type="term" value="F:proteasome binding"/>
    <property type="evidence" value="ECO:0007669"/>
    <property type="project" value="TreeGrafter"/>
</dbReference>
<gene>
    <name evidence="9" type="ORF">SPHA_19228</name>
</gene>
<dbReference type="GO" id="GO:0061136">
    <property type="term" value="P:regulation of proteasomal protein catabolic process"/>
    <property type="evidence" value="ECO:0007669"/>
    <property type="project" value="TreeGrafter"/>
</dbReference>
<keyword evidence="10" id="KW-1185">Reference proteome</keyword>
<protein>
    <recommendedName>
        <fullName evidence="2">ubiquitinyl hydrolase 1</fullName>
        <ecNumber evidence="2">3.4.19.12</ecNumber>
    </recommendedName>
</protein>
<feature type="compositionally biased region" description="Low complexity" evidence="7">
    <location>
        <begin position="738"/>
        <end position="752"/>
    </location>
</feature>
<dbReference type="InterPro" id="IPR028889">
    <property type="entry name" value="USP"/>
</dbReference>
<evidence type="ECO:0000256" key="1">
    <source>
        <dbReference type="ARBA" id="ARBA00000707"/>
    </source>
</evidence>
<feature type="region of interest" description="Disordered" evidence="7">
    <location>
        <begin position="1"/>
        <end position="21"/>
    </location>
</feature>
<proteinExistence type="predicted"/>
<dbReference type="GO" id="GO:0016579">
    <property type="term" value="P:protein deubiquitination"/>
    <property type="evidence" value="ECO:0007669"/>
    <property type="project" value="InterPro"/>
</dbReference>
<evidence type="ECO:0000256" key="3">
    <source>
        <dbReference type="ARBA" id="ARBA00022670"/>
    </source>
</evidence>
<keyword evidence="5 9" id="KW-0378">Hydrolase</keyword>